<gene>
    <name evidence="8" type="ORF">JXQ802_LOCUS41229</name>
    <name evidence="7" type="ORF">PYM288_LOCUS27328</name>
</gene>
<dbReference type="Gene3D" id="3.30.40.10">
    <property type="entry name" value="Zinc/RING finger domain, C3HC4 (zinc finger)"/>
    <property type="match status" value="1"/>
</dbReference>
<dbReference type="Proteomes" id="UP000663870">
    <property type="component" value="Unassembled WGS sequence"/>
</dbReference>
<evidence type="ECO:0000256" key="3">
    <source>
        <dbReference type="ARBA" id="ARBA00022843"/>
    </source>
</evidence>
<dbReference type="InterPro" id="IPR013083">
    <property type="entry name" value="Znf_RING/FYVE/PHD"/>
</dbReference>
<dbReference type="GO" id="GO:0008270">
    <property type="term" value="F:zinc ion binding"/>
    <property type="evidence" value="ECO:0007669"/>
    <property type="project" value="InterPro"/>
</dbReference>
<keyword evidence="2" id="KW-0053">Apoptosis</keyword>
<dbReference type="SMART" id="SM00061">
    <property type="entry name" value="MATH"/>
    <property type="match status" value="1"/>
</dbReference>
<evidence type="ECO:0000313" key="7">
    <source>
        <dbReference type="EMBL" id="CAF1249950.1"/>
    </source>
</evidence>
<keyword evidence="3" id="KW-0832">Ubl conjugation</keyword>
<reference evidence="7" key="1">
    <citation type="submission" date="2021-02" db="EMBL/GenBank/DDBJ databases">
        <authorList>
            <person name="Nowell W R."/>
        </authorList>
    </citation>
    <scope>NUCLEOTIDE SEQUENCE</scope>
</reference>
<dbReference type="Proteomes" id="UP000663854">
    <property type="component" value="Unassembled WGS sequence"/>
</dbReference>
<feature type="domain" description="MATH" evidence="6">
    <location>
        <begin position="252"/>
        <end position="399"/>
    </location>
</feature>
<comment type="caution">
    <text evidence="7">The sequence shown here is derived from an EMBL/GenBank/DDBJ whole genome shotgun (WGS) entry which is preliminary data.</text>
</comment>
<dbReference type="InterPro" id="IPR008974">
    <property type="entry name" value="TRAF-like"/>
</dbReference>
<dbReference type="InterPro" id="IPR049342">
    <property type="entry name" value="TRAF1-6_MATH_dom"/>
</dbReference>
<evidence type="ECO:0000256" key="4">
    <source>
        <dbReference type="ARBA" id="ARBA00023054"/>
    </source>
</evidence>
<keyword evidence="10" id="KW-1185">Reference proteome</keyword>
<evidence type="ECO:0000313" key="10">
    <source>
        <dbReference type="Proteomes" id="UP000663870"/>
    </source>
</evidence>
<dbReference type="SUPFAM" id="SSF49599">
    <property type="entry name" value="TRAF domain-like"/>
    <property type="match status" value="1"/>
</dbReference>
<keyword evidence="4 5" id="KW-0175">Coiled coil</keyword>
<dbReference type="EMBL" id="CAJNOL010002599">
    <property type="protein sequence ID" value="CAF1515102.1"/>
    <property type="molecule type" value="Genomic_DNA"/>
</dbReference>
<dbReference type="FunFam" id="2.60.210.10:FF:000001">
    <property type="entry name" value="TNF receptor-associated factor"/>
    <property type="match status" value="1"/>
</dbReference>
<dbReference type="AlphaFoldDB" id="A0A814ZTX8"/>
<accession>A0A814ZTX8</accession>
<dbReference type="PANTHER" id="PTHR10131">
    <property type="entry name" value="TNF RECEPTOR ASSOCIATED FACTOR"/>
    <property type="match status" value="1"/>
</dbReference>
<dbReference type="GO" id="GO:0005164">
    <property type="term" value="F:tumor necrosis factor receptor binding"/>
    <property type="evidence" value="ECO:0007669"/>
    <property type="project" value="TreeGrafter"/>
</dbReference>
<dbReference type="GO" id="GO:0009898">
    <property type="term" value="C:cytoplasmic side of plasma membrane"/>
    <property type="evidence" value="ECO:0007669"/>
    <property type="project" value="TreeGrafter"/>
</dbReference>
<dbReference type="InterPro" id="IPR012227">
    <property type="entry name" value="TNF_rcpt-assoc_TRAF_met"/>
</dbReference>
<evidence type="ECO:0000313" key="8">
    <source>
        <dbReference type="EMBL" id="CAF1515102.1"/>
    </source>
</evidence>
<evidence type="ECO:0000256" key="2">
    <source>
        <dbReference type="ARBA" id="ARBA00022703"/>
    </source>
</evidence>
<dbReference type="InterPro" id="IPR002083">
    <property type="entry name" value="MATH/TRAF_dom"/>
</dbReference>
<sequence length="441" mass="50898">MCVQSIQGEKVLCPECREETPKEEVLVDRGFKNDMQTLVIQCSLCNWNDILTNYEDHLQKSHLNPSCEFCNNLFNSVNELNVHKLYECDKITEWCALKDFGCSTLIIRAQKWEHYKTEQHQVAIMTFIRHAASKYPNNSYNRGSTMDVDIPSHTTMSSFDSITMQLQEACQTLDILSDGVSTLNEDRERLNQESNFINNRIESLTSDFARLKLSIEEKITCLDELKRNQEILDQEIASSKQKMDDMQNVSYDGTLFWKITNVSSKMADAKSKRQTSIYSPPFFSSHTGYKMRARLYFNGDGNAHHTHISLFFILMRGEYDAILKFPFNYKVIFCLFDQTPKQQHIIDSFLPNTKSNSFQRPQSEINIASGLPKFCQLSIIQADGNGYIRDDTMFIKIMVDFDDLSENLLRFVLGLNPGFPITIQQAIIKQESEKQIQQTST</sequence>
<evidence type="ECO:0000256" key="5">
    <source>
        <dbReference type="SAM" id="Coils"/>
    </source>
</evidence>
<proteinExistence type="predicted"/>
<dbReference type="GO" id="GO:0043122">
    <property type="term" value="P:regulation of canonical NF-kappaB signal transduction"/>
    <property type="evidence" value="ECO:0007669"/>
    <property type="project" value="TreeGrafter"/>
</dbReference>
<feature type="coiled-coil region" evidence="5">
    <location>
        <begin position="173"/>
        <end position="242"/>
    </location>
</feature>
<dbReference type="PANTHER" id="PTHR10131:SF138">
    <property type="entry name" value="RE66324P"/>
    <property type="match status" value="1"/>
</dbReference>
<dbReference type="GO" id="GO:0007165">
    <property type="term" value="P:signal transduction"/>
    <property type="evidence" value="ECO:0007669"/>
    <property type="project" value="InterPro"/>
</dbReference>
<evidence type="ECO:0000259" key="6">
    <source>
        <dbReference type="PROSITE" id="PS50144"/>
    </source>
</evidence>
<protein>
    <recommendedName>
        <fullName evidence="6">MATH domain-containing protein</fullName>
    </recommendedName>
</protein>
<dbReference type="EMBL" id="CAJNOH010001781">
    <property type="protein sequence ID" value="CAF1249950.1"/>
    <property type="molecule type" value="Genomic_DNA"/>
</dbReference>
<dbReference type="GO" id="GO:0042981">
    <property type="term" value="P:regulation of apoptotic process"/>
    <property type="evidence" value="ECO:0007669"/>
    <property type="project" value="InterPro"/>
</dbReference>
<name>A0A814ZTX8_9BILA</name>
<keyword evidence="1" id="KW-1017">Isopeptide bond</keyword>
<evidence type="ECO:0000313" key="9">
    <source>
        <dbReference type="Proteomes" id="UP000663854"/>
    </source>
</evidence>
<dbReference type="Pfam" id="PF21355">
    <property type="entry name" value="TRAF-mep_MATH"/>
    <property type="match status" value="1"/>
</dbReference>
<evidence type="ECO:0000256" key="1">
    <source>
        <dbReference type="ARBA" id="ARBA00022499"/>
    </source>
</evidence>
<dbReference type="GO" id="GO:0006915">
    <property type="term" value="P:apoptotic process"/>
    <property type="evidence" value="ECO:0007669"/>
    <property type="project" value="UniProtKB-KW"/>
</dbReference>
<dbReference type="Gene3D" id="2.60.210.10">
    <property type="entry name" value="Apoptosis, Tumor Necrosis Factor Receptor Associated Protein 2, Chain A"/>
    <property type="match status" value="1"/>
</dbReference>
<dbReference type="PIRSF" id="PIRSF015614">
    <property type="entry name" value="TRAF"/>
    <property type="match status" value="1"/>
</dbReference>
<dbReference type="PROSITE" id="PS50144">
    <property type="entry name" value="MATH"/>
    <property type="match status" value="1"/>
</dbReference>
<organism evidence="7 9">
    <name type="scientific">Rotaria sordida</name>
    <dbReference type="NCBI Taxonomy" id="392033"/>
    <lineage>
        <taxon>Eukaryota</taxon>
        <taxon>Metazoa</taxon>
        <taxon>Spiralia</taxon>
        <taxon>Gnathifera</taxon>
        <taxon>Rotifera</taxon>
        <taxon>Eurotatoria</taxon>
        <taxon>Bdelloidea</taxon>
        <taxon>Philodinida</taxon>
        <taxon>Philodinidae</taxon>
        <taxon>Rotaria</taxon>
    </lineage>
</organism>